<reference evidence="1" key="1">
    <citation type="submission" date="2021-12" db="EMBL/GenBank/DDBJ databases">
        <authorList>
            <person name="Veyrier F.J."/>
        </authorList>
    </citation>
    <scope>NUCLEOTIDE SEQUENCE</scope>
    <source>
        <strain evidence="1">17694</strain>
    </source>
</reference>
<dbReference type="AlphaFoldDB" id="A0A8T9MV45"/>
<organism evidence="1 2">
    <name type="scientific">Conchiformibius kuhniae</name>
    <dbReference type="NCBI Taxonomy" id="211502"/>
    <lineage>
        <taxon>Bacteria</taxon>
        <taxon>Pseudomonadati</taxon>
        <taxon>Pseudomonadota</taxon>
        <taxon>Betaproteobacteria</taxon>
        <taxon>Neisseriales</taxon>
        <taxon>Neisseriaceae</taxon>
        <taxon>Conchiformibius</taxon>
    </lineage>
</organism>
<accession>A0A8T9MV45</accession>
<proteinExistence type="predicted"/>
<reference evidence="1" key="2">
    <citation type="journal article" date="2022" name="Res Sq">
        <title>Evolution of multicellular longitudinally dividing oral cavity symbionts (Neisseriaceae).</title>
        <authorList>
            <person name="Nyongesa S."/>
            <person name="Weber P."/>
            <person name="Bernet E."/>
            <person name="Pullido F."/>
            <person name="Nieckarz M."/>
            <person name="Delaby M."/>
            <person name="Nieves C."/>
            <person name="Viehboeck T."/>
            <person name="Krause N."/>
            <person name="Rivera-Millot A."/>
            <person name="Nakamura A."/>
            <person name="Vischer N."/>
            <person name="VanNieuwenhze M."/>
            <person name="Brun Y."/>
            <person name="Cava F."/>
            <person name="Bulgheresi S."/>
            <person name="Veyrier F."/>
        </authorList>
    </citation>
    <scope>NUCLEOTIDE SEQUENCE</scope>
    <source>
        <strain evidence="1">17694</strain>
    </source>
</reference>
<evidence type="ECO:0000313" key="2">
    <source>
        <dbReference type="Proteomes" id="UP000831534"/>
    </source>
</evidence>
<gene>
    <name evidence="1" type="ORF">LVJ77_05400</name>
</gene>
<evidence type="ECO:0000313" key="1">
    <source>
        <dbReference type="EMBL" id="UOP05547.1"/>
    </source>
</evidence>
<dbReference type="EMBL" id="CP091521">
    <property type="protein sequence ID" value="UOP05547.1"/>
    <property type="molecule type" value="Genomic_DNA"/>
</dbReference>
<sequence>MQQTHDVFLCVFEKRDCNALSGSLKTLKLAQVAWVGTKWKPNVKFMDFVGFTLALQPKPRLLRTDAGKKYICTDWEMDSRIRGNDGGRFQAA</sequence>
<dbReference type="Proteomes" id="UP000831534">
    <property type="component" value="Chromosome"/>
</dbReference>
<keyword evidence="2" id="KW-1185">Reference proteome</keyword>
<name>A0A8T9MV45_9NEIS</name>
<protein>
    <submittedName>
        <fullName evidence="1">Uncharacterized protein</fullName>
    </submittedName>
</protein>